<dbReference type="STRING" id="437022.CC99x_02594"/>
<accession>A0A0Q9Y8M9</accession>
<dbReference type="Pfam" id="PF00329">
    <property type="entry name" value="Complex1_30kDa"/>
    <property type="match status" value="1"/>
</dbReference>
<comment type="similarity">
    <text evidence="1">Belongs to the complex I 30 kDa subunit family.</text>
</comment>
<reference evidence="3" key="1">
    <citation type="submission" date="2015-09" db="EMBL/GenBank/DDBJ databases">
        <title>Draft Genome Sequences of Two Novel Amoeba-resistant Intranuclear Bacteria, Candidatus Berkiella cookevillensis and Candidatus Berkiella aquae.</title>
        <authorList>
            <person name="Mehari Y.T."/>
            <person name="Arivett B.A."/>
            <person name="Farone A.L."/>
            <person name="Gunderson J.H."/>
            <person name="Farone M.B."/>
        </authorList>
    </citation>
    <scope>NUCLEOTIDE SEQUENCE [LARGE SCALE GENOMIC DNA]</scope>
    <source>
        <strain evidence="3">CC99</strain>
    </source>
</reference>
<name>A0A0Q9Y8M9_9GAMM</name>
<evidence type="ECO:0000256" key="1">
    <source>
        <dbReference type="ARBA" id="ARBA00007569"/>
    </source>
</evidence>
<dbReference type="GO" id="GO:0008137">
    <property type="term" value="F:NADH dehydrogenase (ubiquinone) activity"/>
    <property type="evidence" value="ECO:0007669"/>
    <property type="project" value="InterPro"/>
</dbReference>
<comment type="caution">
    <text evidence="3">The sequence shown here is derived from an EMBL/GenBank/DDBJ whole genome shotgun (WGS) entry which is preliminary data.</text>
</comment>
<feature type="domain" description="NADH:ubiquinone oxidoreductase 30kDa subunit" evidence="2">
    <location>
        <begin position="1"/>
        <end position="35"/>
    </location>
</feature>
<evidence type="ECO:0000313" key="3">
    <source>
        <dbReference type="EMBL" id="KRG17149.1"/>
    </source>
</evidence>
<dbReference type="InterPro" id="IPR037232">
    <property type="entry name" value="NADH_quin_OxRdtase_su_C/D-like"/>
</dbReference>
<protein>
    <submittedName>
        <fullName evidence="3">NADH-quinone oxidoreductase subunit C 1</fullName>
        <ecNumber evidence="3">1.6.5.11</ecNumber>
    </submittedName>
</protein>
<sequence length="66" mass="7930">MFGIFFTNHPDLRRILTDYGFDGFPLRKDFPLTGYIEVRYDDEKANIVYEPLELSQEYRLFNFTSP</sequence>
<organism evidence="3">
    <name type="scientific">Candidatus Berkiella cookevillensis</name>
    <dbReference type="NCBI Taxonomy" id="437022"/>
    <lineage>
        <taxon>Bacteria</taxon>
        <taxon>Pseudomonadati</taxon>
        <taxon>Pseudomonadota</taxon>
        <taxon>Gammaproteobacteria</taxon>
        <taxon>Candidatus Berkiellales</taxon>
        <taxon>Candidatus Berkiellaceae</taxon>
        <taxon>Candidatus Berkiella</taxon>
    </lineage>
</organism>
<dbReference type="GO" id="GO:0016491">
    <property type="term" value="F:oxidoreductase activity"/>
    <property type="evidence" value="ECO:0007669"/>
    <property type="project" value="UniProtKB-KW"/>
</dbReference>
<dbReference type="AlphaFoldDB" id="A0A0Q9Y8M9"/>
<keyword evidence="3" id="KW-0560">Oxidoreductase</keyword>
<dbReference type="EMBL" id="LKHV01000040">
    <property type="protein sequence ID" value="KRG17149.1"/>
    <property type="molecule type" value="Genomic_DNA"/>
</dbReference>
<dbReference type="InterPro" id="IPR001268">
    <property type="entry name" value="NADH_UbQ_OxRdtase_30kDa_su"/>
</dbReference>
<dbReference type="EC" id="1.6.5.11" evidence="3"/>
<dbReference type="PANTHER" id="PTHR10884:SF14">
    <property type="entry name" value="NADH DEHYDROGENASE [UBIQUINONE] IRON-SULFUR PROTEIN 3, MITOCHONDRIAL"/>
    <property type="match status" value="1"/>
</dbReference>
<dbReference type="PANTHER" id="PTHR10884">
    <property type="entry name" value="NADH DEHYDROGENASE UBIQUINONE IRON-SULFUR PROTEIN 3"/>
    <property type="match status" value="1"/>
</dbReference>
<proteinExistence type="inferred from homology"/>
<dbReference type="PATRIC" id="fig|1590042.3.peg.2674"/>
<gene>
    <name evidence="3" type="primary">nuoC1_2</name>
    <name evidence="3" type="ORF">CC99x_02594</name>
</gene>
<dbReference type="SUPFAM" id="SSF143243">
    <property type="entry name" value="Nqo5-like"/>
    <property type="match status" value="1"/>
</dbReference>
<evidence type="ECO:0000259" key="2">
    <source>
        <dbReference type="Pfam" id="PF00329"/>
    </source>
</evidence>